<feature type="transmembrane region" description="Helical" evidence="9">
    <location>
        <begin position="366"/>
        <end position="391"/>
    </location>
</feature>
<keyword evidence="6 9" id="KW-1133">Transmembrane helix</keyword>
<feature type="transmembrane region" description="Helical" evidence="9">
    <location>
        <begin position="183"/>
        <end position="203"/>
    </location>
</feature>
<feature type="domain" description="Major facilitator superfamily (MFS) profile" evidence="10">
    <location>
        <begin position="29"/>
        <end position="548"/>
    </location>
</feature>
<evidence type="ECO:0000313" key="12">
    <source>
        <dbReference type="Proteomes" id="UP000319263"/>
    </source>
</evidence>
<dbReference type="AlphaFoldDB" id="A0A516PW91"/>
<dbReference type="CDD" id="cd17321">
    <property type="entry name" value="MFS_MMR_MDR_like"/>
    <property type="match status" value="1"/>
</dbReference>
<evidence type="ECO:0000313" key="11">
    <source>
        <dbReference type="EMBL" id="QDP95402.1"/>
    </source>
</evidence>
<evidence type="ECO:0000256" key="5">
    <source>
        <dbReference type="ARBA" id="ARBA00022692"/>
    </source>
</evidence>
<feature type="transmembrane region" description="Helical" evidence="9">
    <location>
        <begin position="151"/>
        <end position="171"/>
    </location>
</feature>
<dbReference type="SUPFAM" id="SSF103473">
    <property type="entry name" value="MFS general substrate transporter"/>
    <property type="match status" value="1"/>
</dbReference>
<name>A0A516PW91_9ACTN</name>
<dbReference type="Gene3D" id="1.20.1720.10">
    <property type="entry name" value="Multidrug resistance protein D"/>
    <property type="match status" value="1"/>
</dbReference>
<feature type="region of interest" description="Disordered" evidence="8">
    <location>
        <begin position="1"/>
        <end position="22"/>
    </location>
</feature>
<keyword evidence="3" id="KW-0813">Transport</keyword>
<comment type="similarity">
    <text evidence="2">Belongs to the major facilitator superfamily. EmrB family.</text>
</comment>
<comment type="subcellular location">
    <subcellularLocation>
        <location evidence="1">Cell membrane</location>
        <topology evidence="1">Multi-pass membrane protein</topology>
    </subcellularLocation>
</comment>
<feature type="transmembrane region" description="Helical" evidence="9">
    <location>
        <begin position="120"/>
        <end position="139"/>
    </location>
</feature>
<dbReference type="OrthoDB" id="4668943at2"/>
<dbReference type="InterPro" id="IPR004638">
    <property type="entry name" value="EmrB-like"/>
</dbReference>
<evidence type="ECO:0000256" key="4">
    <source>
        <dbReference type="ARBA" id="ARBA00022475"/>
    </source>
</evidence>
<evidence type="ECO:0000256" key="9">
    <source>
        <dbReference type="SAM" id="Phobius"/>
    </source>
</evidence>
<keyword evidence="12" id="KW-1185">Reference proteome</keyword>
<evidence type="ECO:0000256" key="7">
    <source>
        <dbReference type="ARBA" id="ARBA00023136"/>
    </source>
</evidence>
<dbReference type="PROSITE" id="PS50850">
    <property type="entry name" value="MFS"/>
    <property type="match status" value="1"/>
</dbReference>
<dbReference type="InterPro" id="IPR011701">
    <property type="entry name" value="MFS"/>
</dbReference>
<gene>
    <name evidence="11" type="ORF">FOE78_05265</name>
</gene>
<feature type="transmembrane region" description="Helical" evidence="9">
    <location>
        <begin position="336"/>
        <end position="359"/>
    </location>
</feature>
<dbReference type="PANTHER" id="PTHR42718:SF9">
    <property type="entry name" value="MAJOR FACILITATOR SUPERFAMILY MULTIDRUG TRANSPORTER MFSC"/>
    <property type="match status" value="1"/>
</dbReference>
<keyword evidence="5 9" id="KW-0812">Transmembrane</keyword>
<keyword evidence="4" id="KW-1003">Cell membrane</keyword>
<evidence type="ECO:0000256" key="8">
    <source>
        <dbReference type="SAM" id="MobiDB-lite"/>
    </source>
</evidence>
<feature type="transmembrane region" description="Helical" evidence="9">
    <location>
        <begin position="307"/>
        <end position="330"/>
    </location>
</feature>
<feature type="transmembrane region" description="Helical" evidence="9">
    <location>
        <begin position="215"/>
        <end position="235"/>
    </location>
</feature>
<dbReference type="EMBL" id="CP041692">
    <property type="protein sequence ID" value="QDP95402.1"/>
    <property type="molecule type" value="Genomic_DNA"/>
</dbReference>
<evidence type="ECO:0000256" key="1">
    <source>
        <dbReference type="ARBA" id="ARBA00004651"/>
    </source>
</evidence>
<evidence type="ECO:0000256" key="2">
    <source>
        <dbReference type="ARBA" id="ARBA00008537"/>
    </source>
</evidence>
<sequence>MSQPHSTPTPAPAPTDETASPQGRRRWIALAILATGLSLIIIDGTIVNVAIPVIITDLNLDLVDAQWINGSYAVVFAALLLTTGRLGDRLGRRRLFLVGLVLFAAGSVLASLSGSGGSLITARLIQGIGASAVLPATLSTVNATFRGKDRIVAFAVWGSVISGMAAIGPLAGGAITTYLTWPWIFWINLPIAAAVAVAAIIYVPETQAKITAPGLDVDGFLLSAVGFAAVVFALIEGQTYGWWQPKTDLNLGGLTWPQSAPVSVIPVIAVFGVGLLVLFVFWERHRMRNGRSGLLDLRLFSIPTFSWGNLTALLVAIGEFGLLFVLPLFMVNALDFSTMTTGLVLAAMAAGAFIAGATARHLAEPIGAAGVVVVGLGLECVGVVATALFGTAHNSPWLLAGLLVIYGLGLGLASAQLTSTVLADVPAQQSGQGSATQSTVRQVGAALGTAILGTILALSVASATTSQLEHVSGTNPHTVQQLSTATSESGGANIGKLRHSNSLGSNTAATVDALSHGFAHGTRTTLLAGAGFLLLGLIGATQLRKQVRTDNQSKENPA</sequence>
<evidence type="ECO:0000259" key="10">
    <source>
        <dbReference type="PROSITE" id="PS50850"/>
    </source>
</evidence>
<dbReference type="InterPro" id="IPR036259">
    <property type="entry name" value="MFS_trans_sf"/>
</dbReference>
<protein>
    <submittedName>
        <fullName evidence="11">MFS transporter</fullName>
    </submittedName>
</protein>
<feature type="transmembrane region" description="Helical" evidence="9">
    <location>
        <begin position="397"/>
        <end position="422"/>
    </location>
</feature>
<feature type="transmembrane region" description="Helical" evidence="9">
    <location>
        <begin position="524"/>
        <end position="543"/>
    </location>
</feature>
<feature type="transmembrane region" description="Helical" evidence="9">
    <location>
        <begin position="27"/>
        <end position="55"/>
    </location>
</feature>
<dbReference type="KEGG" id="mik:FOE78_05265"/>
<proteinExistence type="inferred from homology"/>
<accession>A0A516PW91</accession>
<dbReference type="GO" id="GO:0005886">
    <property type="term" value="C:plasma membrane"/>
    <property type="evidence" value="ECO:0007669"/>
    <property type="project" value="UniProtKB-SubCell"/>
</dbReference>
<dbReference type="GO" id="GO:0022857">
    <property type="term" value="F:transmembrane transporter activity"/>
    <property type="evidence" value="ECO:0007669"/>
    <property type="project" value="InterPro"/>
</dbReference>
<feature type="transmembrane region" description="Helical" evidence="9">
    <location>
        <begin position="443"/>
        <end position="463"/>
    </location>
</feature>
<dbReference type="Gene3D" id="1.20.1250.20">
    <property type="entry name" value="MFS general substrate transporter like domains"/>
    <property type="match status" value="1"/>
</dbReference>
<feature type="transmembrane region" description="Helical" evidence="9">
    <location>
        <begin position="260"/>
        <end position="282"/>
    </location>
</feature>
<dbReference type="Proteomes" id="UP000319263">
    <property type="component" value="Chromosome"/>
</dbReference>
<dbReference type="InterPro" id="IPR020846">
    <property type="entry name" value="MFS_dom"/>
</dbReference>
<keyword evidence="7 9" id="KW-0472">Membrane</keyword>
<feature type="transmembrane region" description="Helical" evidence="9">
    <location>
        <begin position="67"/>
        <end position="83"/>
    </location>
</feature>
<evidence type="ECO:0000256" key="3">
    <source>
        <dbReference type="ARBA" id="ARBA00022448"/>
    </source>
</evidence>
<evidence type="ECO:0000256" key="6">
    <source>
        <dbReference type="ARBA" id="ARBA00022989"/>
    </source>
</evidence>
<organism evidence="11 12">
    <name type="scientific">Microlunatus elymi</name>
    <dbReference type="NCBI Taxonomy" id="2596828"/>
    <lineage>
        <taxon>Bacteria</taxon>
        <taxon>Bacillati</taxon>
        <taxon>Actinomycetota</taxon>
        <taxon>Actinomycetes</taxon>
        <taxon>Propionibacteriales</taxon>
        <taxon>Propionibacteriaceae</taxon>
        <taxon>Microlunatus</taxon>
    </lineage>
</organism>
<dbReference type="Pfam" id="PF07690">
    <property type="entry name" value="MFS_1"/>
    <property type="match status" value="1"/>
</dbReference>
<dbReference type="PANTHER" id="PTHR42718">
    <property type="entry name" value="MAJOR FACILITATOR SUPERFAMILY MULTIDRUG TRANSPORTER MFSC"/>
    <property type="match status" value="1"/>
</dbReference>
<dbReference type="RefSeq" id="WP_143985375.1">
    <property type="nucleotide sequence ID" value="NZ_CP041692.1"/>
</dbReference>
<feature type="transmembrane region" description="Helical" evidence="9">
    <location>
        <begin position="95"/>
        <end position="114"/>
    </location>
</feature>
<dbReference type="NCBIfam" id="TIGR00711">
    <property type="entry name" value="efflux_EmrB"/>
    <property type="match status" value="1"/>
</dbReference>
<reference evidence="11 12" key="1">
    <citation type="submission" date="2019-07" db="EMBL/GenBank/DDBJ databases">
        <title>Microlunatus dokdonensis sp. nov. isolated from the rhizospheric soil of the wild plant Elymus tsukushiensis.</title>
        <authorList>
            <person name="Ghim S.-Y."/>
            <person name="Hwang Y.-J."/>
            <person name="Son J.-S."/>
            <person name="Shin J.-H."/>
        </authorList>
    </citation>
    <scope>NUCLEOTIDE SEQUENCE [LARGE SCALE GENOMIC DNA]</scope>
    <source>
        <strain evidence="11 12">KUDC0627</strain>
    </source>
</reference>